<reference evidence="2 3" key="1">
    <citation type="submission" date="2019-01" db="EMBL/GenBank/DDBJ databases">
        <title>Complete genome sequencing of Aequorivita sp. H23M31.</title>
        <authorList>
            <person name="Bae J.-W."/>
        </authorList>
    </citation>
    <scope>NUCLEOTIDE SEQUENCE [LARGE SCALE GENOMIC DNA]</scope>
    <source>
        <strain evidence="2 3">H23M31</strain>
    </source>
</reference>
<keyword evidence="3" id="KW-1185">Reference proteome</keyword>
<sequence>MIYPDEKSFGFIAQELKEIFPDW</sequence>
<evidence type="ECO:0000313" key="3">
    <source>
        <dbReference type="Proteomes" id="UP000285517"/>
    </source>
</evidence>
<dbReference type="RefSeq" id="WP_128251629.1">
    <property type="nucleotide sequence ID" value="NZ_CP034951.1"/>
</dbReference>
<dbReference type="Pfam" id="PF13884">
    <property type="entry name" value="Peptidase_S74"/>
    <property type="match status" value="1"/>
</dbReference>
<dbReference type="Proteomes" id="UP000285517">
    <property type="component" value="Chromosome"/>
</dbReference>
<protein>
    <submittedName>
        <fullName evidence="2">Tail fiber domain-containing protein</fullName>
    </submittedName>
</protein>
<evidence type="ECO:0000259" key="1">
    <source>
        <dbReference type="Pfam" id="PF13884"/>
    </source>
</evidence>
<dbReference type="AlphaFoldDB" id="A0A410G7M3"/>
<accession>A0A410G7M3</accession>
<dbReference type="KEGG" id="aev:EI546_13900"/>
<name>A0A410G7M3_9FLAO</name>
<dbReference type="InterPro" id="IPR030392">
    <property type="entry name" value="S74_ICA"/>
</dbReference>
<dbReference type="EMBL" id="CP034951">
    <property type="protein sequence ID" value="QAA83267.1"/>
    <property type="molecule type" value="Genomic_DNA"/>
</dbReference>
<gene>
    <name evidence="2" type="ORF">EI546_13900</name>
</gene>
<organism evidence="2 3">
    <name type="scientific">Aequorivita ciconiae</name>
    <dbReference type="NCBI Taxonomy" id="2494375"/>
    <lineage>
        <taxon>Bacteria</taxon>
        <taxon>Pseudomonadati</taxon>
        <taxon>Bacteroidota</taxon>
        <taxon>Flavobacteriia</taxon>
        <taxon>Flavobacteriales</taxon>
        <taxon>Flavobacteriaceae</taxon>
        <taxon>Aequorivita</taxon>
    </lineage>
</organism>
<feature type="domain" description="Peptidase S74" evidence="1">
    <location>
        <begin position="6"/>
        <end position="22"/>
    </location>
</feature>
<proteinExistence type="predicted"/>
<evidence type="ECO:0000313" key="2">
    <source>
        <dbReference type="EMBL" id="QAA83267.1"/>
    </source>
</evidence>